<comment type="caution">
    <text evidence="1">The sequence shown here is derived from an EMBL/GenBank/DDBJ whole genome shotgun (WGS) entry which is preliminary data.</text>
</comment>
<organism evidence="1 2">
    <name type="scientific">Streptomyces achmelvichensis</name>
    <dbReference type="NCBI Taxonomy" id="3134111"/>
    <lineage>
        <taxon>Bacteria</taxon>
        <taxon>Bacillati</taxon>
        <taxon>Actinomycetota</taxon>
        <taxon>Actinomycetes</taxon>
        <taxon>Kitasatosporales</taxon>
        <taxon>Streptomycetaceae</taxon>
        <taxon>Streptomyces</taxon>
    </lineage>
</organism>
<protein>
    <submittedName>
        <fullName evidence="1">Uncharacterized protein</fullName>
    </submittedName>
</protein>
<dbReference type="EMBL" id="JBBKAJ010000022">
    <property type="protein sequence ID" value="MEJ8632541.1"/>
    <property type="molecule type" value="Genomic_DNA"/>
</dbReference>
<accession>A0ACC6PMJ3</accession>
<sequence length="138" mass="14641">MHIRPALVALAALTLALTGCGSDDTSADGANAEPSPSTSAPGDVFLASVAETSIPSWNDGPGRPTDEELLMYPPQWCAALAEDHSVSYILDDTTMYPIGQTWGTKKEDANKLVLLAVEAYCPAKRTQVIEELKASGEY</sequence>
<proteinExistence type="predicted"/>
<evidence type="ECO:0000313" key="2">
    <source>
        <dbReference type="Proteomes" id="UP001377168"/>
    </source>
</evidence>
<dbReference type="Proteomes" id="UP001377168">
    <property type="component" value="Unassembled WGS sequence"/>
</dbReference>
<gene>
    <name evidence="1" type="ORF">WKI67_03790</name>
</gene>
<keyword evidence="2" id="KW-1185">Reference proteome</keyword>
<evidence type="ECO:0000313" key="1">
    <source>
        <dbReference type="EMBL" id="MEJ8632541.1"/>
    </source>
</evidence>
<reference evidence="1" key="1">
    <citation type="submission" date="2024-03" db="EMBL/GenBank/DDBJ databases">
        <title>Novel Streptomyces species of biotechnological and ecological value are a feature of Machair soil.</title>
        <authorList>
            <person name="Prole J.R."/>
            <person name="Goodfellow M."/>
            <person name="Allenby N."/>
            <person name="Ward A.C."/>
        </authorList>
    </citation>
    <scope>NUCLEOTIDE SEQUENCE</scope>
    <source>
        <strain evidence="1">MS2.AVA.5</strain>
    </source>
</reference>
<name>A0ACC6PMJ3_9ACTN</name>